<feature type="coiled-coil region" evidence="1">
    <location>
        <begin position="454"/>
        <end position="579"/>
    </location>
</feature>
<sequence length="829" mass="91845">MASAQVLTNSATSSRKQGHLEAGKKKLEEFRRRKAEGRAKNAGSTGQLQSIDGGSNEKFSQNEENVVDGTNSSTSTVFSGSHTTPVQKEAFSSTDKHVISSNENTQMNKPFEKSSYTGFVNGYHDQWEVRSELSDNEQSKFETTSNATSNQFAAFDSVRTNVNPEESSGSLSLYPAPLDESRNSSAQVSYLDASNTTTGLQKAEGASAQNRLGLPSTLLSSSSTSKDSVPVSVVYNPGSFNNKGLVDTQAGRKTISESISQRLNLGSASWHSSEPSLTDSSLPIRRSQEAHLSSSTTYGVTSSRSRPSFLDTLGVSRASSTSNAPLSELQKANSPVSFSDSMVQSADVYFPSLQQPFTNVNSVQQFPSSSPSVLVDKNVNSFASSNDILMLETSREYQQGGHEILVPKKDDFSALEQHIEDLTQEKFTLQRALDTSRTLADSLAAENSSLTETYNHQAKVVSELKSEIERLQEEVKDQLRTVESLKLEYSNAQLECNAADERAKILASEVIGLEEKALRLRSNELKMEKQSENLSSEIASYKRKVSILEKERQDFQSTINAMQEEKKLLQAKLRKASSNSKFNNATTVSSSRRDMSTSTDDLGDDIDRQTKEEEILASNTMSVRNNTALNDFVTTTSFITDDISVYLPDVSVGIPSDQLRMIDNISSLISELAQEKEELMQALTIETSNSSKLKDLNKELSRKLEAQTQRLELLTAQRMANENSLTKPTNTDNIPDTMEYADEGDEVVERVLGWILKFFPGGSSKRRTSKLLYIKRERERLILRVFLNTHRVEKLHRKCMKESLIGFTIILCLHFPLSGLWKVCLKAQI</sequence>
<feature type="compositionally biased region" description="Polar residues" evidence="2">
    <location>
        <begin position="290"/>
        <end position="306"/>
    </location>
</feature>
<dbReference type="Proteomes" id="UP000775213">
    <property type="component" value="Unassembled WGS sequence"/>
</dbReference>
<keyword evidence="3" id="KW-1133">Transmembrane helix</keyword>
<dbReference type="EMBL" id="JAGFBR010000003">
    <property type="protein sequence ID" value="KAH0469267.1"/>
    <property type="molecule type" value="Genomic_DNA"/>
</dbReference>
<feature type="compositionally biased region" description="Basic and acidic residues" evidence="2">
    <location>
        <begin position="18"/>
        <end position="39"/>
    </location>
</feature>
<evidence type="ECO:0000256" key="2">
    <source>
        <dbReference type="SAM" id="MobiDB-lite"/>
    </source>
</evidence>
<comment type="caution">
    <text evidence="4">The sequence shown here is derived from an EMBL/GenBank/DDBJ whole genome shotgun (WGS) entry which is preliminary data.</text>
</comment>
<name>A0AAV7HLJ3_DENCH</name>
<proteinExistence type="predicted"/>
<keyword evidence="1" id="KW-0175">Coiled coil</keyword>
<accession>A0AAV7HLJ3</accession>
<feature type="coiled-coil region" evidence="1">
    <location>
        <begin position="662"/>
        <end position="717"/>
    </location>
</feature>
<keyword evidence="3" id="KW-0812">Transmembrane</keyword>
<dbReference type="GO" id="GO:0040008">
    <property type="term" value="P:regulation of growth"/>
    <property type="evidence" value="ECO:0007669"/>
    <property type="project" value="InterPro"/>
</dbReference>
<evidence type="ECO:0000256" key="3">
    <source>
        <dbReference type="SAM" id="Phobius"/>
    </source>
</evidence>
<keyword evidence="3" id="KW-0472">Membrane</keyword>
<feature type="compositionally biased region" description="Low complexity" evidence="2">
    <location>
        <begin position="586"/>
        <end position="600"/>
    </location>
</feature>
<evidence type="ECO:0000256" key="1">
    <source>
        <dbReference type="SAM" id="Coils"/>
    </source>
</evidence>
<feature type="region of interest" description="Disordered" evidence="2">
    <location>
        <begin position="266"/>
        <end position="306"/>
    </location>
</feature>
<protein>
    <submittedName>
        <fullName evidence="4">Uncharacterized protein</fullName>
    </submittedName>
</protein>
<keyword evidence="5" id="KW-1185">Reference proteome</keyword>
<feature type="compositionally biased region" description="Polar residues" evidence="2">
    <location>
        <begin position="42"/>
        <end position="111"/>
    </location>
</feature>
<gene>
    <name evidence="4" type="ORF">IEQ34_002499</name>
</gene>
<feature type="compositionally biased region" description="Polar residues" evidence="2">
    <location>
        <begin position="1"/>
        <end position="15"/>
    </location>
</feature>
<feature type="region of interest" description="Disordered" evidence="2">
    <location>
        <begin position="580"/>
        <end position="605"/>
    </location>
</feature>
<reference evidence="4 5" key="1">
    <citation type="journal article" date="2021" name="Hortic Res">
        <title>Chromosome-scale assembly of the Dendrobium chrysotoxum genome enhances the understanding of orchid evolution.</title>
        <authorList>
            <person name="Zhang Y."/>
            <person name="Zhang G.Q."/>
            <person name="Zhang D."/>
            <person name="Liu X.D."/>
            <person name="Xu X.Y."/>
            <person name="Sun W.H."/>
            <person name="Yu X."/>
            <person name="Zhu X."/>
            <person name="Wang Z.W."/>
            <person name="Zhao X."/>
            <person name="Zhong W.Y."/>
            <person name="Chen H."/>
            <person name="Yin W.L."/>
            <person name="Huang T."/>
            <person name="Niu S.C."/>
            <person name="Liu Z.J."/>
        </authorList>
    </citation>
    <scope>NUCLEOTIDE SEQUENCE [LARGE SCALE GENOMIC DNA]</scope>
    <source>
        <strain evidence="4">Lindl</strain>
    </source>
</reference>
<dbReference type="InterPro" id="IPR044194">
    <property type="entry name" value="BLISTER"/>
</dbReference>
<evidence type="ECO:0000313" key="4">
    <source>
        <dbReference type="EMBL" id="KAH0469267.1"/>
    </source>
</evidence>
<feature type="region of interest" description="Disordered" evidence="2">
    <location>
        <begin position="1"/>
        <end position="111"/>
    </location>
</feature>
<dbReference type="PANTHER" id="PTHR47490:SF2">
    <property type="entry name" value="PROTEIN BLISTER"/>
    <property type="match status" value="1"/>
</dbReference>
<evidence type="ECO:0000313" key="5">
    <source>
        <dbReference type="Proteomes" id="UP000775213"/>
    </source>
</evidence>
<feature type="compositionally biased region" description="Polar residues" evidence="2">
    <location>
        <begin position="266"/>
        <end position="281"/>
    </location>
</feature>
<dbReference type="PANTHER" id="PTHR47490">
    <property type="entry name" value="PROTEIN BLISTER"/>
    <property type="match status" value="1"/>
</dbReference>
<dbReference type="AlphaFoldDB" id="A0AAV7HLJ3"/>
<organism evidence="4 5">
    <name type="scientific">Dendrobium chrysotoxum</name>
    <name type="common">Orchid</name>
    <dbReference type="NCBI Taxonomy" id="161865"/>
    <lineage>
        <taxon>Eukaryota</taxon>
        <taxon>Viridiplantae</taxon>
        <taxon>Streptophyta</taxon>
        <taxon>Embryophyta</taxon>
        <taxon>Tracheophyta</taxon>
        <taxon>Spermatophyta</taxon>
        <taxon>Magnoliopsida</taxon>
        <taxon>Liliopsida</taxon>
        <taxon>Asparagales</taxon>
        <taxon>Orchidaceae</taxon>
        <taxon>Epidendroideae</taxon>
        <taxon>Malaxideae</taxon>
        <taxon>Dendrobiinae</taxon>
        <taxon>Dendrobium</taxon>
    </lineage>
</organism>
<feature type="transmembrane region" description="Helical" evidence="3">
    <location>
        <begin position="804"/>
        <end position="825"/>
    </location>
</feature>